<evidence type="ECO:0000313" key="3">
    <source>
        <dbReference type="EMBL" id="SCL19220.1"/>
    </source>
</evidence>
<organism evidence="3 4">
    <name type="scientific">Micromonospora pallida</name>
    <dbReference type="NCBI Taxonomy" id="145854"/>
    <lineage>
        <taxon>Bacteria</taxon>
        <taxon>Bacillati</taxon>
        <taxon>Actinomycetota</taxon>
        <taxon>Actinomycetes</taxon>
        <taxon>Micromonosporales</taxon>
        <taxon>Micromonosporaceae</taxon>
        <taxon>Micromonospora</taxon>
    </lineage>
</organism>
<evidence type="ECO:0000256" key="1">
    <source>
        <dbReference type="ARBA" id="ARBA00007227"/>
    </source>
</evidence>
<reference evidence="4" key="1">
    <citation type="submission" date="2016-06" db="EMBL/GenBank/DDBJ databases">
        <authorList>
            <person name="Varghese N."/>
            <person name="Submissions Spin"/>
        </authorList>
    </citation>
    <scope>NUCLEOTIDE SEQUENCE [LARGE SCALE GENOMIC DNA]</scope>
    <source>
        <strain evidence="4">DSM 43817</strain>
    </source>
</reference>
<dbReference type="PROSITE" id="PS50943">
    <property type="entry name" value="HTH_CROC1"/>
    <property type="match status" value="1"/>
</dbReference>
<dbReference type="InterPro" id="IPR010359">
    <property type="entry name" value="IrrE_HExxH"/>
</dbReference>
<proteinExistence type="inferred from homology"/>
<name>A0A1C6RPY2_9ACTN</name>
<evidence type="ECO:0000259" key="2">
    <source>
        <dbReference type="PROSITE" id="PS50943"/>
    </source>
</evidence>
<comment type="similarity">
    <text evidence="1">Belongs to the short-chain fatty acyl-CoA assimilation regulator (ScfR) family.</text>
</comment>
<dbReference type="InterPro" id="IPR052345">
    <property type="entry name" value="Rad_response_metalloprotease"/>
</dbReference>
<dbReference type="AlphaFoldDB" id="A0A1C6RPY2"/>
<gene>
    <name evidence="3" type="ORF">GA0074692_0575</name>
</gene>
<dbReference type="Pfam" id="PF01381">
    <property type="entry name" value="HTH_3"/>
    <property type="match status" value="1"/>
</dbReference>
<dbReference type="RefSeq" id="WP_245730090.1">
    <property type="nucleotide sequence ID" value="NZ_FMHW01000002.1"/>
</dbReference>
<dbReference type="Gene3D" id="1.10.10.2910">
    <property type="match status" value="1"/>
</dbReference>
<dbReference type="Gene3D" id="1.10.260.40">
    <property type="entry name" value="lambda repressor-like DNA-binding domains"/>
    <property type="match status" value="1"/>
</dbReference>
<dbReference type="STRING" id="145854.GA0074692_0575"/>
<dbReference type="PANTHER" id="PTHR43236:SF1">
    <property type="entry name" value="BLL7220 PROTEIN"/>
    <property type="match status" value="1"/>
</dbReference>
<dbReference type="InterPro" id="IPR001387">
    <property type="entry name" value="Cro/C1-type_HTH"/>
</dbReference>
<dbReference type="Pfam" id="PF06114">
    <property type="entry name" value="Peptidase_M78"/>
    <property type="match status" value="1"/>
</dbReference>
<evidence type="ECO:0000313" key="4">
    <source>
        <dbReference type="Proteomes" id="UP000198959"/>
    </source>
</evidence>
<dbReference type="PANTHER" id="PTHR43236">
    <property type="entry name" value="ANTITOXIN HIGA1"/>
    <property type="match status" value="1"/>
</dbReference>
<protein>
    <submittedName>
        <fullName evidence="3">Zn-dependent peptidase ImmA, M78 family</fullName>
    </submittedName>
</protein>
<sequence>MAGELVWSEIGERVRQVRLAMGMTQSDLAQAMSLDRTMIAKVEAGTRRLDAVELIRLSSALRVSMDHLIRPHPEVISRRSAQLTEDTDSAVTRQSHRLEIALVEWLREVRQLIDLGVLRQPALLRYPGEVATEADARQAAAWVRAELGLGDEPIDSIVKVCESAGQFVLATDLAGEGASVLDGDVAVAVVSRVPDPGRRRATVAHELGHMIIGDEYSSDLGLHASRSEREAVIDAFAAELLLPVATLAAGSGSSESLSRARLVEFAARYRASWSLALRQAGLAGLVSREARQAWSKANPTRSEFMEAVGWTPQPDLQDEIVPPTYAQSVMHAWWRNKITDRRAVALMHGQISAADLPTRDDSDVEP</sequence>
<dbReference type="InterPro" id="IPR010982">
    <property type="entry name" value="Lambda_DNA-bd_dom_sf"/>
</dbReference>
<dbReference type="Proteomes" id="UP000198959">
    <property type="component" value="Unassembled WGS sequence"/>
</dbReference>
<dbReference type="CDD" id="cd00093">
    <property type="entry name" value="HTH_XRE"/>
    <property type="match status" value="1"/>
</dbReference>
<dbReference type="EMBL" id="FMHW01000002">
    <property type="protein sequence ID" value="SCL19220.1"/>
    <property type="molecule type" value="Genomic_DNA"/>
</dbReference>
<keyword evidence="4" id="KW-1185">Reference proteome</keyword>
<dbReference type="GO" id="GO:0003677">
    <property type="term" value="F:DNA binding"/>
    <property type="evidence" value="ECO:0007669"/>
    <property type="project" value="InterPro"/>
</dbReference>
<feature type="domain" description="HTH cro/C1-type" evidence="2">
    <location>
        <begin position="14"/>
        <end position="68"/>
    </location>
</feature>
<dbReference type="SMART" id="SM00530">
    <property type="entry name" value="HTH_XRE"/>
    <property type="match status" value="1"/>
</dbReference>
<dbReference type="SUPFAM" id="SSF47413">
    <property type="entry name" value="lambda repressor-like DNA-binding domains"/>
    <property type="match status" value="1"/>
</dbReference>
<accession>A0A1C6RPY2</accession>